<protein>
    <recommendedName>
        <fullName evidence="5 14">beta-glucosidase</fullName>
        <ecNumber evidence="5 14">3.2.1.21</ecNumber>
    </recommendedName>
</protein>
<dbReference type="InterPro" id="IPR001764">
    <property type="entry name" value="Glyco_hydro_3_N"/>
</dbReference>
<reference evidence="17" key="1">
    <citation type="journal article" date="2020" name="Stud. Mycol.">
        <title>101 Dothideomycetes genomes: a test case for predicting lifestyles and emergence of pathogens.</title>
        <authorList>
            <person name="Haridas S."/>
            <person name="Albert R."/>
            <person name="Binder M."/>
            <person name="Bloem J."/>
            <person name="Labutti K."/>
            <person name="Salamov A."/>
            <person name="Andreopoulos B."/>
            <person name="Baker S."/>
            <person name="Barry K."/>
            <person name="Bills G."/>
            <person name="Bluhm B."/>
            <person name="Cannon C."/>
            <person name="Castanera R."/>
            <person name="Culley D."/>
            <person name="Daum C."/>
            <person name="Ezra D."/>
            <person name="Gonzalez J."/>
            <person name="Henrissat B."/>
            <person name="Kuo A."/>
            <person name="Liang C."/>
            <person name="Lipzen A."/>
            <person name="Lutzoni F."/>
            <person name="Magnuson J."/>
            <person name="Mondo S."/>
            <person name="Nolan M."/>
            <person name="Ohm R."/>
            <person name="Pangilinan J."/>
            <person name="Park H.-J."/>
            <person name="Ramirez L."/>
            <person name="Alfaro M."/>
            <person name="Sun H."/>
            <person name="Tritt A."/>
            <person name="Yoshinaga Y."/>
            <person name="Zwiers L.-H."/>
            <person name="Turgeon B."/>
            <person name="Goodwin S."/>
            <person name="Spatafora J."/>
            <person name="Crous P."/>
            <person name="Grigoriev I."/>
        </authorList>
    </citation>
    <scope>NUCLEOTIDE SEQUENCE</scope>
    <source>
        <strain evidence="17">CBS 116435</strain>
    </source>
</reference>
<evidence type="ECO:0000256" key="7">
    <source>
        <dbReference type="ARBA" id="ARBA00022729"/>
    </source>
</evidence>
<dbReference type="Pfam" id="PF00933">
    <property type="entry name" value="Glyco_hydro_3"/>
    <property type="match status" value="1"/>
</dbReference>
<comment type="catalytic activity">
    <reaction evidence="1 14">
        <text>Hydrolysis of terminal, non-reducing beta-D-glucosyl residues with release of beta-D-glucose.</text>
        <dbReference type="EC" id="3.2.1.21"/>
    </reaction>
</comment>
<keyword evidence="11 14" id="KW-0119">Carbohydrate metabolism</keyword>
<feature type="signal peptide" evidence="15">
    <location>
        <begin position="1"/>
        <end position="18"/>
    </location>
</feature>
<dbReference type="PROSITE" id="PS00775">
    <property type="entry name" value="GLYCOSYL_HYDROL_F3"/>
    <property type="match status" value="1"/>
</dbReference>
<dbReference type="Proteomes" id="UP000799441">
    <property type="component" value="Unassembled WGS sequence"/>
</dbReference>
<dbReference type="InterPro" id="IPR002772">
    <property type="entry name" value="Glyco_hydro_3_C"/>
</dbReference>
<organism evidence="17 18">
    <name type="scientific">Polychaeton citri CBS 116435</name>
    <dbReference type="NCBI Taxonomy" id="1314669"/>
    <lineage>
        <taxon>Eukaryota</taxon>
        <taxon>Fungi</taxon>
        <taxon>Dikarya</taxon>
        <taxon>Ascomycota</taxon>
        <taxon>Pezizomycotina</taxon>
        <taxon>Dothideomycetes</taxon>
        <taxon>Dothideomycetidae</taxon>
        <taxon>Capnodiales</taxon>
        <taxon>Capnodiaceae</taxon>
        <taxon>Polychaeton</taxon>
    </lineage>
</organism>
<comment type="subcellular location">
    <subcellularLocation>
        <location evidence="2">Secreted</location>
    </subcellularLocation>
</comment>
<dbReference type="SMART" id="SM01217">
    <property type="entry name" value="Fn3_like"/>
    <property type="match status" value="1"/>
</dbReference>
<dbReference type="OrthoDB" id="416222at2759"/>
<dbReference type="PRINTS" id="PR00133">
    <property type="entry name" value="GLHYDRLASE3"/>
</dbReference>
<evidence type="ECO:0000256" key="13">
    <source>
        <dbReference type="ARBA" id="ARBA00023326"/>
    </source>
</evidence>
<keyword evidence="8 14" id="KW-0378">Hydrolase</keyword>
<keyword evidence="9" id="KW-0136">Cellulose degradation</keyword>
<gene>
    <name evidence="17" type="ORF">K431DRAFT_235430</name>
</gene>
<evidence type="ECO:0000256" key="4">
    <source>
        <dbReference type="ARBA" id="ARBA00005336"/>
    </source>
</evidence>
<name>A0A9P4PWW5_9PEZI</name>
<dbReference type="PANTHER" id="PTHR42715:SF5">
    <property type="entry name" value="BETA-GLUCOSIDASE M-RELATED"/>
    <property type="match status" value="1"/>
</dbReference>
<keyword evidence="13 14" id="KW-0624">Polysaccharide degradation</keyword>
<proteinExistence type="inferred from homology"/>
<keyword evidence="7 15" id="KW-0732">Signal</keyword>
<dbReference type="InterPro" id="IPR026891">
    <property type="entry name" value="Fn3-like"/>
</dbReference>
<dbReference type="GO" id="GO:0008422">
    <property type="term" value="F:beta-glucosidase activity"/>
    <property type="evidence" value="ECO:0007669"/>
    <property type="project" value="UniProtKB-EC"/>
</dbReference>
<dbReference type="Gene3D" id="3.40.50.1700">
    <property type="entry name" value="Glycoside hydrolase family 3 C-terminal domain"/>
    <property type="match status" value="1"/>
</dbReference>
<dbReference type="SUPFAM" id="SSF52279">
    <property type="entry name" value="Beta-D-glucan exohydrolase, C-terminal domain"/>
    <property type="match status" value="1"/>
</dbReference>
<dbReference type="GO" id="GO:0030245">
    <property type="term" value="P:cellulose catabolic process"/>
    <property type="evidence" value="ECO:0007669"/>
    <property type="project" value="UniProtKB-KW"/>
</dbReference>
<keyword evidence="6" id="KW-0964">Secreted</keyword>
<evidence type="ECO:0000313" key="18">
    <source>
        <dbReference type="Proteomes" id="UP000799441"/>
    </source>
</evidence>
<feature type="chain" id="PRO_5040444678" description="beta-glucosidase" evidence="15">
    <location>
        <begin position="19"/>
        <end position="792"/>
    </location>
</feature>
<evidence type="ECO:0000259" key="16">
    <source>
        <dbReference type="SMART" id="SM01217"/>
    </source>
</evidence>
<dbReference type="AlphaFoldDB" id="A0A9P4PWW5"/>
<evidence type="ECO:0000256" key="3">
    <source>
        <dbReference type="ARBA" id="ARBA00004987"/>
    </source>
</evidence>
<dbReference type="Gene3D" id="2.60.40.10">
    <property type="entry name" value="Immunoglobulins"/>
    <property type="match status" value="1"/>
</dbReference>
<dbReference type="InterPro" id="IPR050288">
    <property type="entry name" value="Cellulose_deg_GH3"/>
</dbReference>
<comment type="similarity">
    <text evidence="4 14">Belongs to the glycosyl hydrolase 3 family.</text>
</comment>
<dbReference type="InterPro" id="IPR013783">
    <property type="entry name" value="Ig-like_fold"/>
</dbReference>
<dbReference type="SUPFAM" id="SSF51445">
    <property type="entry name" value="(Trans)glycosidases"/>
    <property type="match status" value="1"/>
</dbReference>
<dbReference type="GO" id="GO:0005576">
    <property type="term" value="C:extracellular region"/>
    <property type="evidence" value="ECO:0007669"/>
    <property type="project" value="UniProtKB-SubCell"/>
</dbReference>
<keyword evidence="12 14" id="KW-0326">Glycosidase</keyword>
<evidence type="ECO:0000256" key="10">
    <source>
        <dbReference type="ARBA" id="ARBA00023180"/>
    </source>
</evidence>
<dbReference type="InterPro" id="IPR036962">
    <property type="entry name" value="Glyco_hydro_3_N_sf"/>
</dbReference>
<dbReference type="Pfam" id="PF01915">
    <property type="entry name" value="Glyco_hydro_3_C"/>
    <property type="match status" value="1"/>
</dbReference>
<evidence type="ECO:0000256" key="1">
    <source>
        <dbReference type="ARBA" id="ARBA00000448"/>
    </source>
</evidence>
<sequence>MLLPLLGLLALLPPHGRASSWTSPVIYPSPEGLGAGNWSTAYAKAHALVSNMTLPEMNNITYGYNDAETGCVGRSGSVPRLNFPGFCLHDAGQGVRNADGVNGYASGLHVAATWNKSMAYSRGKSMGAEFKAKGVNIALGPVVGPLGRIAEGGRIWEGFGPDPFLTGVLGAQTVRGLQESVIASVKHFVGNEQETNRNPSGSVRASSSNIDDQTMHELYAWPFQDVIQAGAGCVMCSYNRINNTYGCENSKVMNGILKGEMNFQGFVVSDWTAQHSQLLSANAGLDMAMPTSNYWDNDQLVDAIDSEDLNRTRLEDMATRIVAAWYQFGQDDEAFPSAGIGLPDNLLLPHPYIDARDPDSRDEILQEAIEGHVLVKNIRNALPLRSPRLISIFGYDAIVQRVYNSGTSLFEQNWQIISDNLTAPDLTAIASNQVVPDPPATAKGVLTVGGGSGSNDPSYISAPFDEIQRRAREDGSQVFFDFDSAEPAVVASSAACIVFINAYASETFDRTAGLADEFSDQLVQNTADRCNNTIVVLHNAGPRVVDAWVEHENVTAVIFAHLPGQDAGRALASILYGDDSPSGRLPYTVARSEADYGDLLGPCLDGSDDPQCDFREGVEIDYRAFLARNATPRYEFGFGLTYSTFEYSGLSIGVNATATGNGTAALGQPVYANGTVTQNANLTSIVGSFGLDSLYEGVGSITATVRNSGDVAASEVAQLYIQSPESGTRVLRGFEKVALAAGEDSQVTFELRYKDLAFWDVGRQGWAIPGGEFRVGVGKSVLDLPLVDGFTL</sequence>
<accession>A0A9P4PWW5</accession>
<dbReference type="Gene3D" id="3.20.20.300">
    <property type="entry name" value="Glycoside hydrolase, family 3, N-terminal domain"/>
    <property type="match status" value="1"/>
</dbReference>
<evidence type="ECO:0000256" key="6">
    <source>
        <dbReference type="ARBA" id="ARBA00022525"/>
    </source>
</evidence>
<keyword evidence="18" id="KW-1185">Reference proteome</keyword>
<keyword evidence="10" id="KW-0325">Glycoprotein</keyword>
<evidence type="ECO:0000256" key="8">
    <source>
        <dbReference type="ARBA" id="ARBA00022801"/>
    </source>
</evidence>
<dbReference type="EMBL" id="MU003876">
    <property type="protein sequence ID" value="KAF2716418.1"/>
    <property type="molecule type" value="Genomic_DNA"/>
</dbReference>
<evidence type="ECO:0000256" key="14">
    <source>
        <dbReference type="RuleBase" id="RU361161"/>
    </source>
</evidence>
<evidence type="ECO:0000256" key="5">
    <source>
        <dbReference type="ARBA" id="ARBA00012744"/>
    </source>
</evidence>
<evidence type="ECO:0000313" key="17">
    <source>
        <dbReference type="EMBL" id="KAF2716418.1"/>
    </source>
</evidence>
<evidence type="ECO:0000256" key="11">
    <source>
        <dbReference type="ARBA" id="ARBA00023277"/>
    </source>
</evidence>
<dbReference type="FunFam" id="3.20.20.300:FF:000002">
    <property type="entry name" value="Probable beta-glucosidase"/>
    <property type="match status" value="1"/>
</dbReference>
<dbReference type="EC" id="3.2.1.21" evidence="5 14"/>
<dbReference type="Pfam" id="PF14310">
    <property type="entry name" value="Fn3-like"/>
    <property type="match status" value="1"/>
</dbReference>
<dbReference type="InterPro" id="IPR019800">
    <property type="entry name" value="Glyco_hydro_3_AS"/>
</dbReference>
<comment type="caution">
    <text evidence="17">The sequence shown here is derived from an EMBL/GenBank/DDBJ whole genome shotgun (WGS) entry which is preliminary data.</text>
</comment>
<feature type="domain" description="Fibronectin type III-like" evidence="16">
    <location>
        <begin position="715"/>
        <end position="781"/>
    </location>
</feature>
<dbReference type="InterPro" id="IPR036881">
    <property type="entry name" value="Glyco_hydro_3_C_sf"/>
</dbReference>
<evidence type="ECO:0000256" key="2">
    <source>
        <dbReference type="ARBA" id="ARBA00004613"/>
    </source>
</evidence>
<evidence type="ECO:0000256" key="12">
    <source>
        <dbReference type="ARBA" id="ARBA00023295"/>
    </source>
</evidence>
<dbReference type="InterPro" id="IPR017853">
    <property type="entry name" value="GH"/>
</dbReference>
<comment type="pathway">
    <text evidence="3 14">Glycan metabolism; cellulose degradation.</text>
</comment>
<evidence type="ECO:0000256" key="15">
    <source>
        <dbReference type="SAM" id="SignalP"/>
    </source>
</evidence>
<evidence type="ECO:0000256" key="9">
    <source>
        <dbReference type="ARBA" id="ARBA00023001"/>
    </source>
</evidence>
<dbReference type="PANTHER" id="PTHR42715">
    <property type="entry name" value="BETA-GLUCOSIDASE"/>
    <property type="match status" value="1"/>
</dbReference>